<dbReference type="SUPFAM" id="SSF56112">
    <property type="entry name" value="Protein kinase-like (PK-like)"/>
    <property type="match status" value="1"/>
</dbReference>
<dbReference type="AlphaFoldDB" id="A0A6C0IEI5"/>
<evidence type="ECO:0000313" key="1">
    <source>
        <dbReference type="EMBL" id="QHT90836.1"/>
    </source>
</evidence>
<accession>A0A6C0IEI5</accession>
<sequence length="478" mass="56094">MKSIKKYNKKGSRKYYKKNKLGSRKISKKIKYNKKRNDKKGGVNEDPSIFNFANSESQKKIQKFMLTNRDKIKSRFLKSVCSDSGVCIAFGTESNNIKKFFDNFITFQYVVPPIMRIGNVSNNGFINQISYEREGYKAYTILKSSLNKVSDNLLYEYLVGQYINKMTLIFPCFLETYGIYKYNTEQDLAYVKDNTNITTNIFKDNLTYLSNPTIAQGCKDAQYLAILIQHLSNAKTMFQVMKDPLEIYFKYDLLNVLYQIYFPLSVMGSNFTHYDLHANNILLYEPVKNKYIQYYYHPKDEEQYTVTSFKCRYIVKIIDYGRAYFKDETTDSMKIYEQVCNTPECGNTACGVDNGFKLLLPEQFPGSWYYVSSQKPNISHDMRLLDTIKYSNYPLYPEVTELLKDLNYETQFGTKEITDYKPDVINNVHDVLDALDQIINMDKWIKQNDFLYSKLSFEKIGDLHIYEDGRPMNFIPNK</sequence>
<dbReference type="Gene3D" id="1.10.510.10">
    <property type="entry name" value="Transferase(Phosphotransferase) domain 1"/>
    <property type="match status" value="1"/>
</dbReference>
<dbReference type="EMBL" id="MN740161">
    <property type="protein sequence ID" value="QHT90836.1"/>
    <property type="molecule type" value="Genomic_DNA"/>
</dbReference>
<name>A0A6C0IEI5_9ZZZZ</name>
<reference evidence="1" key="1">
    <citation type="journal article" date="2020" name="Nature">
        <title>Giant virus diversity and host interactions through global metagenomics.</title>
        <authorList>
            <person name="Schulz F."/>
            <person name="Roux S."/>
            <person name="Paez-Espino D."/>
            <person name="Jungbluth S."/>
            <person name="Walsh D.A."/>
            <person name="Denef V.J."/>
            <person name="McMahon K.D."/>
            <person name="Konstantinidis K.T."/>
            <person name="Eloe-Fadrosh E.A."/>
            <person name="Kyrpides N.C."/>
            <person name="Woyke T."/>
        </authorList>
    </citation>
    <scope>NUCLEOTIDE SEQUENCE</scope>
    <source>
        <strain evidence="1">GVMAG-M-3300023184-72</strain>
    </source>
</reference>
<evidence type="ECO:0008006" key="2">
    <source>
        <dbReference type="Google" id="ProtNLM"/>
    </source>
</evidence>
<proteinExistence type="predicted"/>
<organism evidence="1">
    <name type="scientific">viral metagenome</name>
    <dbReference type="NCBI Taxonomy" id="1070528"/>
    <lineage>
        <taxon>unclassified sequences</taxon>
        <taxon>metagenomes</taxon>
        <taxon>organismal metagenomes</taxon>
    </lineage>
</organism>
<dbReference type="InterPro" id="IPR011009">
    <property type="entry name" value="Kinase-like_dom_sf"/>
</dbReference>
<protein>
    <recommendedName>
        <fullName evidence="2">Protein kinase domain-containing protein</fullName>
    </recommendedName>
</protein>